<feature type="domain" description="Peptidase M24" evidence="1">
    <location>
        <begin position="156"/>
        <end position="375"/>
    </location>
</feature>
<feature type="domain" description="Creatinase N-terminal" evidence="2">
    <location>
        <begin position="7"/>
        <end position="148"/>
    </location>
</feature>
<dbReference type="InterPro" id="IPR000587">
    <property type="entry name" value="Creatinase_N"/>
</dbReference>
<gene>
    <name evidence="3" type="ORF">CYD53_11460</name>
</gene>
<comment type="caution">
    <text evidence="3">The sequence shown here is derived from an EMBL/GenBank/DDBJ whole genome shotgun (WGS) entry which is preliminary data.</text>
</comment>
<dbReference type="Gene3D" id="3.90.230.10">
    <property type="entry name" value="Creatinase/methionine aminopeptidase superfamily"/>
    <property type="match status" value="1"/>
</dbReference>
<dbReference type="PANTHER" id="PTHR46112:SF2">
    <property type="entry name" value="XAA-PRO AMINOPEPTIDASE P-RELATED"/>
    <property type="match status" value="1"/>
</dbReference>
<dbReference type="RefSeq" id="WP_103720014.1">
    <property type="nucleotide sequence ID" value="NZ_PQFZ01000014.1"/>
</dbReference>
<dbReference type="AlphaFoldDB" id="A0A2S4M1T1"/>
<dbReference type="Gene3D" id="3.40.350.10">
    <property type="entry name" value="Creatinase/prolidase N-terminal domain"/>
    <property type="match status" value="1"/>
</dbReference>
<evidence type="ECO:0000313" key="4">
    <source>
        <dbReference type="Proteomes" id="UP000236919"/>
    </source>
</evidence>
<dbReference type="InterPro" id="IPR036005">
    <property type="entry name" value="Creatinase/aminopeptidase-like"/>
</dbReference>
<dbReference type="InterPro" id="IPR050659">
    <property type="entry name" value="Peptidase_M24B"/>
</dbReference>
<dbReference type="InterPro" id="IPR029149">
    <property type="entry name" value="Creatin/AminoP/Spt16_N"/>
</dbReference>
<dbReference type="EMBL" id="PQFZ01000014">
    <property type="protein sequence ID" value="POR48628.1"/>
    <property type="molecule type" value="Genomic_DNA"/>
</dbReference>
<dbReference type="CDD" id="cd01066">
    <property type="entry name" value="APP_MetAP"/>
    <property type="match status" value="1"/>
</dbReference>
<dbReference type="Proteomes" id="UP000236919">
    <property type="component" value="Unassembled WGS sequence"/>
</dbReference>
<accession>A0A2S4M1T1</accession>
<dbReference type="SUPFAM" id="SSF55920">
    <property type="entry name" value="Creatinase/aminopeptidase"/>
    <property type="match status" value="1"/>
</dbReference>
<sequence length="391" mass="42334">MTTTAPRTERLRQRMRTAGLDVILAFKPESSFYLTGFNPIIYSHPVIAILPAQGKPSMLIHALRDDHARASTFIQDIRLYGAWSTKVTMGPNWQDALKTMLEEAGLAKAVIGVEEDFLPVARARQLAELLPGASFRDASEMIMTTRLVKDADEIANARDAARIADTGMIAAVEAVRQGGSERDVSLAAMAAMNRFWADNFPDKEVCDFGSLEGGAQNGLWAWALAGDRMFMNCDNPTNRKPEAGEAISILIWTIVNGIHAENERTVAVGALNDERRRALDSIIEIRNEVATLLKPGTPINALFGATKAGLEARGYGKYLPGRIGHGIGLGAHEHPSLDARTGILLEPGMILTLEPNLRIPGIAATQLSDTVLITEGGCEFLTRAPDVVLNA</sequence>
<proteinExistence type="predicted"/>
<evidence type="ECO:0000259" key="1">
    <source>
        <dbReference type="Pfam" id="PF00557"/>
    </source>
</evidence>
<dbReference type="PANTHER" id="PTHR46112">
    <property type="entry name" value="AMINOPEPTIDASE"/>
    <property type="match status" value="1"/>
</dbReference>
<name>A0A2S4M1T1_9HYPH</name>
<dbReference type="Pfam" id="PF00557">
    <property type="entry name" value="Peptidase_M24"/>
    <property type="match status" value="1"/>
</dbReference>
<dbReference type="Pfam" id="PF01321">
    <property type="entry name" value="Creatinase_N"/>
    <property type="match status" value="1"/>
</dbReference>
<reference evidence="3 4" key="1">
    <citation type="submission" date="2018-01" db="EMBL/GenBank/DDBJ databases">
        <title>Genomic Encyclopedia of Type Strains, Phase III (KMG-III): the genomes of soil and plant-associated and newly described type strains.</title>
        <authorList>
            <person name="Whitman W."/>
        </authorList>
    </citation>
    <scope>NUCLEOTIDE SEQUENCE [LARGE SCALE GENOMIC DNA]</scope>
    <source>
        <strain evidence="3 4">1131</strain>
    </source>
</reference>
<evidence type="ECO:0000259" key="2">
    <source>
        <dbReference type="Pfam" id="PF01321"/>
    </source>
</evidence>
<dbReference type="InterPro" id="IPR000994">
    <property type="entry name" value="Pept_M24"/>
</dbReference>
<dbReference type="SUPFAM" id="SSF53092">
    <property type="entry name" value="Creatinase/prolidase N-terminal domain"/>
    <property type="match status" value="1"/>
</dbReference>
<keyword evidence="4" id="KW-1185">Reference proteome</keyword>
<dbReference type="OrthoDB" id="9806388at2"/>
<evidence type="ECO:0000313" key="3">
    <source>
        <dbReference type="EMBL" id="POR48628.1"/>
    </source>
</evidence>
<protein>
    <submittedName>
        <fullName evidence="3">Xaa-Pro dipeptidase</fullName>
    </submittedName>
</protein>
<organism evidence="3 4">
    <name type="scientific">Bosea psychrotolerans</name>
    <dbReference type="NCBI Taxonomy" id="1871628"/>
    <lineage>
        <taxon>Bacteria</taxon>
        <taxon>Pseudomonadati</taxon>
        <taxon>Pseudomonadota</taxon>
        <taxon>Alphaproteobacteria</taxon>
        <taxon>Hyphomicrobiales</taxon>
        <taxon>Boseaceae</taxon>
        <taxon>Bosea</taxon>
    </lineage>
</organism>